<dbReference type="InterPro" id="IPR023214">
    <property type="entry name" value="HAD_sf"/>
</dbReference>
<dbReference type="RefSeq" id="WP_405387347.1">
    <property type="nucleotide sequence ID" value="NZ_JBJGEB010000048.1"/>
</dbReference>
<dbReference type="InterPro" id="IPR036412">
    <property type="entry name" value="HAD-like_sf"/>
</dbReference>
<dbReference type="EMBL" id="JBJGEB010000048">
    <property type="protein sequence ID" value="MFK7643195.1"/>
    <property type="molecule type" value="Genomic_DNA"/>
</dbReference>
<keyword evidence="2" id="KW-1185">Reference proteome</keyword>
<dbReference type="SUPFAM" id="SSF56784">
    <property type="entry name" value="HAD-like"/>
    <property type="match status" value="1"/>
</dbReference>
<sequence length="93" mass="9803">FKGISDKRAAYEELRAQAGVEEAECAFVGDDVVDLPVMVRCGLPVAVPGAHWFTRQHAAYITEHAGGAGAVREACDLIMQAQGTLGAALNGYI</sequence>
<name>A0ABW8Q7L8_9NEIS</name>
<dbReference type="Pfam" id="PF08282">
    <property type="entry name" value="Hydrolase_3"/>
    <property type="match status" value="1"/>
</dbReference>
<gene>
    <name evidence="1" type="ORF">ACI43T_12025</name>
</gene>
<dbReference type="Gene3D" id="3.40.50.1000">
    <property type="entry name" value="HAD superfamily/HAD-like"/>
    <property type="match status" value="1"/>
</dbReference>
<protein>
    <submittedName>
        <fullName evidence="1">KdsC family phosphatase</fullName>
    </submittedName>
</protein>
<feature type="non-terminal residue" evidence="1">
    <location>
        <position position="1"/>
    </location>
</feature>
<evidence type="ECO:0000313" key="1">
    <source>
        <dbReference type="EMBL" id="MFK7643195.1"/>
    </source>
</evidence>
<evidence type="ECO:0000313" key="2">
    <source>
        <dbReference type="Proteomes" id="UP001621964"/>
    </source>
</evidence>
<reference evidence="1 2" key="1">
    <citation type="submission" date="2024-11" db="EMBL/GenBank/DDBJ databases">
        <authorList>
            <person name="Mikucki A.G."/>
            <person name="Kahler C.M."/>
        </authorList>
    </citation>
    <scope>NUCLEOTIDE SEQUENCE [LARGE SCALE GENOMIC DNA]</scope>
    <source>
        <strain evidence="1 2">EXNM717</strain>
    </source>
</reference>
<organism evidence="1 2">
    <name type="scientific">Neisseria oralis</name>
    <dbReference type="NCBI Taxonomy" id="1107316"/>
    <lineage>
        <taxon>Bacteria</taxon>
        <taxon>Pseudomonadati</taxon>
        <taxon>Pseudomonadota</taxon>
        <taxon>Betaproteobacteria</taxon>
        <taxon>Neisseriales</taxon>
        <taxon>Neisseriaceae</taxon>
        <taxon>Neisseria</taxon>
    </lineage>
</organism>
<dbReference type="Proteomes" id="UP001621964">
    <property type="component" value="Unassembled WGS sequence"/>
</dbReference>
<comment type="caution">
    <text evidence="1">The sequence shown here is derived from an EMBL/GenBank/DDBJ whole genome shotgun (WGS) entry which is preliminary data.</text>
</comment>
<proteinExistence type="predicted"/>
<accession>A0ABW8Q7L8</accession>
<feature type="non-terminal residue" evidence="1">
    <location>
        <position position="93"/>
    </location>
</feature>